<sequence>MEKKKKIESEVSKSRRWRCKLGGAALQARRSGAAS</sequence>
<dbReference type="Proteomes" id="UP000187203">
    <property type="component" value="Unassembled WGS sequence"/>
</dbReference>
<evidence type="ECO:0000313" key="1">
    <source>
        <dbReference type="EMBL" id="OMO69894.1"/>
    </source>
</evidence>
<evidence type="ECO:0000313" key="2">
    <source>
        <dbReference type="Proteomes" id="UP000187203"/>
    </source>
</evidence>
<accession>A0A1R3HI01</accession>
<proteinExistence type="predicted"/>
<protein>
    <submittedName>
        <fullName evidence="1">Uncharacterized protein</fullName>
    </submittedName>
</protein>
<dbReference type="EMBL" id="AWUE01020108">
    <property type="protein sequence ID" value="OMO69894.1"/>
    <property type="molecule type" value="Genomic_DNA"/>
</dbReference>
<gene>
    <name evidence="1" type="ORF">COLO4_28882</name>
</gene>
<comment type="caution">
    <text evidence="1">The sequence shown here is derived from an EMBL/GenBank/DDBJ whole genome shotgun (WGS) entry which is preliminary data.</text>
</comment>
<name>A0A1R3HI01_9ROSI</name>
<keyword evidence="2" id="KW-1185">Reference proteome</keyword>
<dbReference type="AlphaFoldDB" id="A0A1R3HI01"/>
<organism evidence="1 2">
    <name type="scientific">Corchorus olitorius</name>
    <dbReference type="NCBI Taxonomy" id="93759"/>
    <lineage>
        <taxon>Eukaryota</taxon>
        <taxon>Viridiplantae</taxon>
        <taxon>Streptophyta</taxon>
        <taxon>Embryophyta</taxon>
        <taxon>Tracheophyta</taxon>
        <taxon>Spermatophyta</taxon>
        <taxon>Magnoliopsida</taxon>
        <taxon>eudicotyledons</taxon>
        <taxon>Gunneridae</taxon>
        <taxon>Pentapetalae</taxon>
        <taxon>rosids</taxon>
        <taxon>malvids</taxon>
        <taxon>Malvales</taxon>
        <taxon>Malvaceae</taxon>
        <taxon>Grewioideae</taxon>
        <taxon>Apeibeae</taxon>
        <taxon>Corchorus</taxon>
    </lineage>
</organism>
<reference evidence="2" key="1">
    <citation type="submission" date="2013-09" db="EMBL/GenBank/DDBJ databases">
        <title>Corchorus olitorius genome sequencing.</title>
        <authorList>
            <person name="Alam M."/>
            <person name="Haque M.S."/>
            <person name="Islam M.S."/>
            <person name="Emdad E.M."/>
            <person name="Islam M.M."/>
            <person name="Ahmed B."/>
            <person name="Halim A."/>
            <person name="Hossen Q.M.M."/>
            <person name="Hossain M.Z."/>
            <person name="Ahmed R."/>
            <person name="Khan M.M."/>
            <person name="Islam R."/>
            <person name="Rashid M.M."/>
            <person name="Khan S.A."/>
            <person name="Rahman M.S."/>
            <person name="Alam M."/>
            <person name="Yahiya A.S."/>
            <person name="Khan M.S."/>
            <person name="Azam M.S."/>
            <person name="Haque T."/>
            <person name="Lashkar M.Z.H."/>
            <person name="Akhand A.I."/>
            <person name="Morshed G."/>
            <person name="Roy S."/>
            <person name="Uddin K.S."/>
            <person name="Rabeya T."/>
            <person name="Hossain A.S."/>
            <person name="Chowdhury A."/>
            <person name="Snigdha A.R."/>
            <person name="Mortoza M.S."/>
            <person name="Matin S.A."/>
            <person name="Hoque S.M.E."/>
            <person name="Islam M.K."/>
            <person name="Roy D.K."/>
            <person name="Haider R."/>
            <person name="Moosa M.M."/>
            <person name="Elias S.M."/>
            <person name="Hasan A.M."/>
            <person name="Jahan S."/>
            <person name="Shafiuddin M."/>
            <person name="Mahmood N."/>
            <person name="Shommy N.S."/>
        </authorList>
    </citation>
    <scope>NUCLEOTIDE SEQUENCE [LARGE SCALE GENOMIC DNA]</scope>
    <source>
        <strain evidence="2">cv. O-4</strain>
    </source>
</reference>